<dbReference type="InterPro" id="IPR041451">
    <property type="entry name" value="RecD2_SH13"/>
</dbReference>
<proteinExistence type="inferred from homology"/>
<organism evidence="6 7">
    <name type="scientific">Selenomonas ruminantium</name>
    <dbReference type="NCBI Taxonomy" id="971"/>
    <lineage>
        <taxon>Bacteria</taxon>
        <taxon>Bacillati</taxon>
        <taxon>Bacillota</taxon>
        <taxon>Negativicutes</taxon>
        <taxon>Selenomonadales</taxon>
        <taxon>Selenomonadaceae</taxon>
        <taxon>Selenomonas</taxon>
    </lineage>
</organism>
<dbReference type="InterPro" id="IPR003583">
    <property type="entry name" value="Hlx-hairpin-Hlx_DNA-bd_motif"/>
</dbReference>
<dbReference type="InterPro" id="IPR027785">
    <property type="entry name" value="UvrD-like_helicase_C"/>
</dbReference>
<evidence type="ECO:0000313" key="6">
    <source>
        <dbReference type="EMBL" id="SDP77745.1"/>
    </source>
</evidence>
<keyword evidence="2 3" id="KW-0067">ATP-binding</keyword>
<keyword evidence="1 3" id="KW-0547">Nucleotide-binding</keyword>
<dbReference type="InterPro" id="IPR029493">
    <property type="entry name" value="RecD2-like_HHH"/>
</dbReference>
<sequence>MAYHNETEQMALGFAPQAVQEEIEGLVDSIIFASEDGKFAVFRLQPSGQNSRVTVTVSCEPPLVGQQVHLKGTWVTHPRFGQQFKAASLRLEAPTSVEGIERFLASGVIDGVGPAMAKRLVAKFGADTLDVIEQKPKLLETVEGIGKKTAAKIVASYTSQSELREIMLWLESHNVSGALAARIYKKYSSFALDVLENHPYKLAQEVEGIGFATADAIAASLGMAGDDESRVAAGIDYALQQISTGGHCCIPEEPLIERTAKLLRVDPLRVGEVLKKQLKLQRLAVESVGGTTLIYSPYLYRAEKKVARKLLYLQRYADVLDVENPEGMVAHWEELTGLDLAKAQKEAMVAALTHGILVLTGGPGTGKTTVVRGMIDVLEMAGLEILLGAPTGRAAKRLAEATGRKTMTVHRMLEAQGGRQDDGASMFAKDADEQLEADAIILDEVSMMDIVLMQHFLDAVPDGCHVILVGDVDQLPAVGPGAVLKDILRSEVIPAVRLTEVYRQNEESTIVLNAHAINAGRLPLCKPAGDFQFWEIANPEEVARSIVKLCVEILPKQGWNPLTDVQVLSPMHRQECGVENLNKLLQAALNPPAEYKGEYKNSVRTFRLNDKVMQTKNNYSKMVFNGDIGFITAVEADHITVQFSEDLQVDYEKNELVELQLAYAMSVHKSQGSEYPVIILPLTSGHYIMLQRNLLYTAVTRASKQVILLGTKAALNTAVTNDRTRKRYTLLAERLAGALNE</sequence>
<dbReference type="HAMAP" id="MF_01488">
    <property type="entry name" value="RecD2"/>
    <property type="match status" value="1"/>
</dbReference>
<evidence type="ECO:0000256" key="1">
    <source>
        <dbReference type="ARBA" id="ARBA00022741"/>
    </source>
</evidence>
<dbReference type="GO" id="GO:0009338">
    <property type="term" value="C:exodeoxyribonuclease V complex"/>
    <property type="evidence" value="ECO:0007669"/>
    <property type="project" value="TreeGrafter"/>
</dbReference>
<dbReference type="EC" id="5.6.2.3" evidence="3"/>
<keyword evidence="3" id="KW-0347">Helicase</keyword>
<dbReference type="Pfam" id="PF13604">
    <property type="entry name" value="AAA_30"/>
    <property type="match status" value="1"/>
</dbReference>
<feature type="domain" description="Helix-hairpin-helix DNA-binding motif class 1" evidence="4">
    <location>
        <begin position="137"/>
        <end position="156"/>
    </location>
</feature>
<protein>
    <recommendedName>
        <fullName evidence="3">ATP-dependent RecD2 DNA helicase</fullName>
        <ecNumber evidence="3">5.6.2.3</ecNumber>
    </recommendedName>
    <alternativeName>
        <fullName evidence="3">DNA 5'-3' helicase subunit RecD2</fullName>
    </alternativeName>
</protein>
<dbReference type="InterPro" id="IPR006345">
    <property type="entry name" value="RecD2"/>
</dbReference>
<dbReference type="Gene3D" id="1.10.150.20">
    <property type="entry name" value="5' to 3' exonuclease, C-terminal subdomain"/>
    <property type="match status" value="1"/>
</dbReference>
<dbReference type="GO" id="GO:0043139">
    <property type="term" value="F:5'-3' DNA helicase activity"/>
    <property type="evidence" value="ECO:0007669"/>
    <property type="project" value="UniProtKB-UniRule"/>
</dbReference>
<feature type="domain" description="Helix-hairpin-helix DNA-binding motif class 1" evidence="4">
    <location>
        <begin position="102"/>
        <end position="123"/>
    </location>
</feature>
<comment type="catalytic activity">
    <reaction evidence="3">
        <text>ATP + H2O = ADP + phosphate + H(+)</text>
        <dbReference type="Rhea" id="RHEA:13065"/>
        <dbReference type="ChEBI" id="CHEBI:15377"/>
        <dbReference type="ChEBI" id="CHEBI:15378"/>
        <dbReference type="ChEBI" id="CHEBI:30616"/>
        <dbReference type="ChEBI" id="CHEBI:43474"/>
        <dbReference type="ChEBI" id="CHEBI:456216"/>
        <dbReference type="EC" id="5.6.2.3"/>
    </reaction>
</comment>
<gene>
    <name evidence="3" type="primary">recD2</name>
    <name evidence="6" type="ORF">SAMN05216366_1558</name>
</gene>
<dbReference type="GO" id="GO:0003677">
    <property type="term" value="F:DNA binding"/>
    <property type="evidence" value="ECO:0007669"/>
    <property type="project" value="UniProtKB-UniRule"/>
</dbReference>
<feature type="domain" description="Helix-hairpin-helix DNA-binding motif class 1" evidence="4">
    <location>
        <begin position="201"/>
        <end position="220"/>
    </location>
</feature>
<dbReference type="GO" id="GO:0006310">
    <property type="term" value="P:DNA recombination"/>
    <property type="evidence" value="ECO:0007669"/>
    <property type="project" value="InterPro"/>
</dbReference>
<keyword evidence="3" id="KW-0413">Isomerase</keyword>
<dbReference type="SUPFAM" id="SSF47781">
    <property type="entry name" value="RuvA domain 2-like"/>
    <property type="match status" value="1"/>
</dbReference>
<dbReference type="Gene3D" id="1.10.10.2220">
    <property type="match status" value="1"/>
</dbReference>
<dbReference type="PANTHER" id="PTHR43788:SF6">
    <property type="entry name" value="DNA HELICASE B"/>
    <property type="match status" value="1"/>
</dbReference>
<dbReference type="NCBIfam" id="TIGR01448">
    <property type="entry name" value="recD_rel"/>
    <property type="match status" value="1"/>
</dbReference>
<accession>A0A1H0VHU1</accession>
<dbReference type="PANTHER" id="PTHR43788">
    <property type="entry name" value="DNA2/NAM7 HELICASE FAMILY MEMBER"/>
    <property type="match status" value="1"/>
</dbReference>
<dbReference type="GO" id="GO:0005524">
    <property type="term" value="F:ATP binding"/>
    <property type="evidence" value="ECO:0007669"/>
    <property type="project" value="UniProtKB-UniRule"/>
</dbReference>
<dbReference type="Pfam" id="PF14490">
    <property type="entry name" value="HHH_RecD2"/>
    <property type="match status" value="1"/>
</dbReference>
<dbReference type="Gene3D" id="3.40.50.300">
    <property type="entry name" value="P-loop containing nucleotide triphosphate hydrolases"/>
    <property type="match status" value="2"/>
</dbReference>
<dbReference type="Pfam" id="PF14520">
    <property type="entry name" value="HHH_5"/>
    <property type="match status" value="1"/>
</dbReference>
<evidence type="ECO:0000256" key="3">
    <source>
        <dbReference type="HAMAP-Rule" id="MF_01488"/>
    </source>
</evidence>
<dbReference type="Pfam" id="PF23139">
    <property type="entry name" value="OB_YrrC"/>
    <property type="match status" value="1"/>
</dbReference>
<dbReference type="AlphaFoldDB" id="A0A1H0VHU1"/>
<dbReference type="InterPro" id="IPR010994">
    <property type="entry name" value="RuvA_2-like"/>
</dbReference>
<dbReference type="EMBL" id="FNJQ01000055">
    <property type="protein sequence ID" value="SDP77745.1"/>
    <property type="molecule type" value="Genomic_DNA"/>
</dbReference>
<dbReference type="Gene3D" id="2.30.30.940">
    <property type="match status" value="1"/>
</dbReference>
<reference evidence="6 7" key="1">
    <citation type="submission" date="2016-10" db="EMBL/GenBank/DDBJ databases">
        <authorList>
            <person name="de Groot N.N."/>
        </authorList>
    </citation>
    <scope>NUCLEOTIDE SEQUENCE [LARGE SCALE GENOMIC DNA]</scope>
    <source>
        <strain evidence="6 7">S137</strain>
    </source>
</reference>
<dbReference type="InterPro" id="IPR027417">
    <property type="entry name" value="P-loop_NTPase"/>
</dbReference>
<dbReference type="InterPro" id="IPR050534">
    <property type="entry name" value="Coronavir_polyprotein_1ab"/>
</dbReference>
<name>A0A1H0VHU1_SELRU</name>
<dbReference type="InterPro" id="IPR003593">
    <property type="entry name" value="AAA+_ATPase"/>
</dbReference>
<dbReference type="SMART" id="SM00382">
    <property type="entry name" value="AAA"/>
    <property type="match status" value="1"/>
</dbReference>
<dbReference type="Proteomes" id="UP000182412">
    <property type="component" value="Unassembled WGS sequence"/>
</dbReference>
<evidence type="ECO:0000256" key="2">
    <source>
        <dbReference type="ARBA" id="ARBA00022840"/>
    </source>
</evidence>
<dbReference type="GO" id="GO:0006281">
    <property type="term" value="P:DNA repair"/>
    <property type="evidence" value="ECO:0007669"/>
    <property type="project" value="InterPro"/>
</dbReference>
<dbReference type="GO" id="GO:0017116">
    <property type="term" value="F:single-stranded DNA helicase activity"/>
    <property type="evidence" value="ECO:0007669"/>
    <property type="project" value="TreeGrafter"/>
</dbReference>
<dbReference type="Pfam" id="PF13538">
    <property type="entry name" value="UvrD_C_2"/>
    <property type="match status" value="1"/>
</dbReference>
<dbReference type="CDD" id="cd18809">
    <property type="entry name" value="SF1_C_RecD"/>
    <property type="match status" value="1"/>
</dbReference>
<comment type="function">
    <text evidence="3">DNA-dependent ATPase and ATP-dependent 5'-3' DNA helicase. Has no activity on blunt DNA or DNA with 3'-overhangs, requires at least 10 bases of 5'-ssDNA for helicase activity.</text>
</comment>
<evidence type="ECO:0000313" key="7">
    <source>
        <dbReference type="Proteomes" id="UP000182412"/>
    </source>
</evidence>
<evidence type="ECO:0000259" key="4">
    <source>
        <dbReference type="SMART" id="SM00278"/>
    </source>
</evidence>
<keyword evidence="3" id="KW-0378">Hydrolase</keyword>
<keyword evidence="3" id="KW-0238">DNA-binding</keyword>
<dbReference type="Pfam" id="PF18335">
    <property type="entry name" value="SH3_13"/>
    <property type="match status" value="1"/>
</dbReference>
<dbReference type="GO" id="GO:0016887">
    <property type="term" value="F:ATP hydrolysis activity"/>
    <property type="evidence" value="ECO:0007669"/>
    <property type="project" value="RHEA"/>
</dbReference>
<dbReference type="CDD" id="cd17933">
    <property type="entry name" value="DEXSc_RecD-like"/>
    <property type="match status" value="1"/>
</dbReference>
<dbReference type="SUPFAM" id="SSF52540">
    <property type="entry name" value="P-loop containing nucleoside triphosphate hydrolases"/>
    <property type="match status" value="2"/>
</dbReference>
<comment type="similarity">
    <text evidence="3">Belongs to the RecD family. RecD2 subfamily.</text>
</comment>
<feature type="domain" description="AAA+ ATPase" evidence="5">
    <location>
        <begin position="353"/>
        <end position="499"/>
    </location>
</feature>
<feature type="binding site" evidence="3">
    <location>
        <begin position="364"/>
        <end position="368"/>
    </location>
    <ligand>
        <name>ATP</name>
        <dbReference type="ChEBI" id="CHEBI:30616"/>
    </ligand>
</feature>
<dbReference type="SMART" id="SM00278">
    <property type="entry name" value="HhH1"/>
    <property type="match status" value="3"/>
</dbReference>
<evidence type="ECO:0000259" key="5">
    <source>
        <dbReference type="SMART" id="SM00382"/>
    </source>
</evidence>
<dbReference type="InterPro" id="IPR055446">
    <property type="entry name" value="RecD2_N_OB"/>
</dbReference>